<evidence type="ECO:0000256" key="3">
    <source>
        <dbReference type="ARBA" id="ARBA00022723"/>
    </source>
</evidence>
<feature type="binding site" evidence="7">
    <location>
        <position position="237"/>
    </location>
    <ligand>
        <name>a divalent metal cation</name>
        <dbReference type="ChEBI" id="CHEBI:60240"/>
    </ligand>
</feature>
<organism evidence="11 12">
    <name type="scientific">Salegentibacter flavus</name>
    <dbReference type="NCBI Taxonomy" id="287099"/>
    <lineage>
        <taxon>Bacteria</taxon>
        <taxon>Pseudomonadati</taxon>
        <taxon>Bacteroidota</taxon>
        <taxon>Flavobacteriia</taxon>
        <taxon>Flavobacteriales</taxon>
        <taxon>Flavobacteriaceae</taxon>
        <taxon>Salegentibacter</taxon>
    </lineage>
</organism>
<keyword evidence="4" id="KW-0560">Oxidoreductase</keyword>
<dbReference type="GO" id="GO:0046872">
    <property type="term" value="F:metal ion binding"/>
    <property type="evidence" value="ECO:0007669"/>
    <property type="project" value="UniProtKB-KW"/>
</dbReference>
<dbReference type="SUPFAM" id="SSF51735">
    <property type="entry name" value="NAD(P)-binding Rossmann-fold domains"/>
    <property type="match status" value="1"/>
</dbReference>
<protein>
    <submittedName>
        <fullName evidence="11">Malic enzyme, NAD binding domain</fullName>
    </submittedName>
</protein>
<comment type="similarity">
    <text evidence="2 8">Belongs to the malic enzymes family.</text>
</comment>
<evidence type="ECO:0000256" key="4">
    <source>
        <dbReference type="ARBA" id="ARBA00023002"/>
    </source>
</evidence>
<dbReference type="SMART" id="SM01274">
    <property type="entry name" value="malic"/>
    <property type="match status" value="1"/>
</dbReference>
<dbReference type="GO" id="GO:0051287">
    <property type="term" value="F:NAD binding"/>
    <property type="evidence" value="ECO:0007669"/>
    <property type="project" value="InterPro"/>
</dbReference>
<sequence>MILDKKGFGVLYDGRISKSLAFSKNEREKLGLRGSLPYSIVGQNIQVKRVMEGLRRKDSNIERYIMLSALQDRNEKLYYKIVSEYIEEIMPIVYTPTVGKACIEFSHIFRRSKGFYITPDDKGEILKILDNWPEKDIRVIVITDGQRILGLGDLGANGMGIPIGKLALYTACAGIHPGQCLPVMLDVGTNNKEIREDILYLGYLKERLEGKEYLELVEEFVKAVQEKYPNALIQFEDFLTPNAYALLNIYKEKVRCFNDDIQGTAAVALAGLYAATRIIKVHFSDLRIMFLGAGSAATGIADLLVLALVKEGMTKQEALKRLWFVDINGLVVQSRKDLMPHNLPYAHQQEHLSFIESIKSIKPHVLIGCNRSFWSFY</sequence>
<feature type="binding site" evidence="7">
    <location>
        <position position="260"/>
    </location>
    <ligand>
        <name>a divalent metal cation</name>
        <dbReference type="ChEBI" id="CHEBI:60240"/>
    </ligand>
</feature>
<evidence type="ECO:0000259" key="9">
    <source>
        <dbReference type="SMART" id="SM00919"/>
    </source>
</evidence>
<dbReference type="AlphaFoldDB" id="A0A1I5C1V2"/>
<feature type="domain" description="Malic enzyme N-terminal" evidence="10">
    <location>
        <begin position="71"/>
        <end position="251"/>
    </location>
</feature>
<dbReference type="PANTHER" id="PTHR23406:SF90">
    <property type="entry name" value="MALIC ENZYME-RELATED"/>
    <property type="match status" value="1"/>
</dbReference>
<dbReference type="PIRSF" id="PIRSF000106">
    <property type="entry name" value="ME"/>
    <property type="match status" value="1"/>
</dbReference>
<gene>
    <name evidence="11" type="ORF">SAMN05660413_02678</name>
</gene>
<feature type="binding site" evidence="7">
    <location>
        <position position="236"/>
    </location>
    <ligand>
        <name>a divalent metal cation</name>
        <dbReference type="ChEBI" id="CHEBI:60240"/>
    </ligand>
</feature>
<dbReference type="Pfam" id="PF00390">
    <property type="entry name" value="malic"/>
    <property type="match status" value="1"/>
</dbReference>
<reference evidence="11 12" key="1">
    <citation type="submission" date="2016-10" db="EMBL/GenBank/DDBJ databases">
        <authorList>
            <person name="de Groot N.N."/>
        </authorList>
    </citation>
    <scope>NUCLEOTIDE SEQUENCE [LARGE SCALE GENOMIC DNA]</scope>
    <source>
        <strain evidence="11 12">DSM 17794</strain>
    </source>
</reference>
<feature type="active site" description="Proton donor" evidence="5">
    <location>
        <position position="94"/>
    </location>
</feature>
<keyword evidence="3 7" id="KW-0479">Metal-binding</keyword>
<dbReference type="STRING" id="287099.SAMN05660413_02678"/>
<evidence type="ECO:0000256" key="7">
    <source>
        <dbReference type="PIRSR" id="PIRSR000106-3"/>
    </source>
</evidence>
<comment type="cofactor">
    <cofactor evidence="1">
        <name>Mn(2+)</name>
        <dbReference type="ChEBI" id="CHEBI:29035"/>
    </cofactor>
</comment>
<evidence type="ECO:0000313" key="11">
    <source>
        <dbReference type="EMBL" id="SFN80955.1"/>
    </source>
</evidence>
<feature type="binding site" evidence="6">
    <location>
        <position position="147"/>
    </location>
    <ligand>
        <name>(S)-malate</name>
        <dbReference type="ChEBI" id="CHEBI:15589"/>
    </ligand>
</feature>
<evidence type="ECO:0000313" key="12">
    <source>
        <dbReference type="Proteomes" id="UP000199153"/>
    </source>
</evidence>
<dbReference type="PRINTS" id="PR00072">
    <property type="entry name" value="MALOXRDTASE"/>
</dbReference>
<feature type="domain" description="Malic enzyme NAD-binding" evidence="9">
    <location>
        <begin position="261"/>
        <end position="377"/>
    </location>
</feature>
<evidence type="ECO:0000256" key="6">
    <source>
        <dbReference type="PIRSR" id="PIRSR000106-2"/>
    </source>
</evidence>
<dbReference type="Gene3D" id="3.40.50.720">
    <property type="entry name" value="NAD(P)-binding Rossmann-like Domain"/>
    <property type="match status" value="1"/>
</dbReference>
<dbReference type="PANTHER" id="PTHR23406">
    <property type="entry name" value="MALIC ENZYME-RELATED"/>
    <property type="match status" value="1"/>
</dbReference>
<dbReference type="InterPro" id="IPR046346">
    <property type="entry name" value="Aminoacid_DH-like_N_sf"/>
</dbReference>
<dbReference type="GO" id="GO:0006108">
    <property type="term" value="P:malate metabolic process"/>
    <property type="evidence" value="ECO:0007669"/>
    <property type="project" value="TreeGrafter"/>
</dbReference>
<evidence type="ECO:0000256" key="1">
    <source>
        <dbReference type="ARBA" id="ARBA00001936"/>
    </source>
</evidence>
<evidence type="ECO:0000256" key="5">
    <source>
        <dbReference type="PIRSR" id="PIRSR000106-1"/>
    </source>
</evidence>
<dbReference type="SMART" id="SM00919">
    <property type="entry name" value="Malic_M"/>
    <property type="match status" value="1"/>
</dbReference>
<dbReference type="InterPro" id="IPR012302">
    <property type="entry name" value="Malic_NAD-bd"/>
</dbReference>
<dbReference type="Pfam" id="PF03949">
    <property type="entry name" value="Malic_M"/>
    <property type="match status" value="1"/>
</dbReference>
<dbReference type="NCBIfam" id="NF010052">
    <property type="entry name" value="PRK13529.1"/>
    <property type="match status" value="1"/>
</dbReference>
<dbReference type="InterPro" id="IPR036291">
    <property type="entry name" value="NAD(P)-bd_dom_sf"/>
</dbReference>
<evidence type="ECO:0000256" key="2">
    <source>
        <dbReference type="ARBA" id="ARBA00008785"/>
    </source>
</evidence>
<comment type="cofactor">
    <cofactor evidence="7">
        <name>Mg(2+)</name>
        <dbReference type="ChEBI" id="CHEBI:18420"/>
    </cofactor>
    <cofactor evidence="7">
        <name>Mn(2+)</name>
        <dbReference type="ChEBI" id="CHEBI:29035"/>
    </cofactor>
    <text evidence="7">Divalent metal cations. Prefers magnesium or manganese.</text>
</comment>
<dbReference type="GO" id="GO:0004473">
    <property type="term" value="F:malate dehydrogenase (decarboxylating) (NADP+) activity"/>
    <property type="evidence" value="ECO:0007669"/>
    <property type="project" value="TreeGrafter"/>
</dbReference>
<evidence type="ECO:0000259" key="10">
    <source>
        <dbReference type="SMART" id="SM01274"/>
    </source>
</evidence>
<dbReference type="SUPFAM" id="SSF53223">
    <property type="entry name" value="Aminoacid dehydrogenase-like, N-terminal domain"/>
    <property type="match status" value="1"/>
</dbReference>
<dbReference type="Gene3D" id="3.40.50.10380">
    <property type="entry name" value="Malic enzyme, N-terminal domain"/>
    <property type="match status" value="1"/>
</dbReference>
<dbReference type="InterPro" id="IPR001891">
    <property type="entry name" value="Malic_OxRdtase"/>
</dbReference>
<dbReference type="PROSITE" id="PS00331">
    <property type="entry name" value="MALIC_ENZYMES"/>
    <property type="match status" value="1"/>
</dbReference>
<evidence type="ECO:0000256" key="8">
    <source>
        <dbReference type="RuleBase" id="RU003427"/>
    </source>
</evidence>
<dbReference type="Proteomes" id="UP000199153">
    <property type="component" value="Unassembled WGS sequence"/>
</dbReference>
<dbReference type="InterPro" id="IPR015884">
    <property type="entry name" value="Malic_enzyme_CS"/>
</dbReference>
<dbReference type="EMBL" id="FOVL01000018">
    <property type="protein sequence ID" value="SFN80955.1"/>
    <property type="molecule type" value="Genomic_DNA"/>
</dbReference>
<accession>A0A1I5C1V2</accession>
<dbReference type="InterPro" id="IPR037062">
    <property type="entry name" value="Malic_N_dom_sf"/>
</dbReference>
<dbReference type="InterPro" id="IPR012301">
    <property type="entry name" value="Malic_N_dom"/>
</dbReference>
<feature type="active site" description="Proton acceptor" evidence="5">
    <location>
        <position position="165"/>
    </location>
</feature>
<dbReference type="RefSeq" id="WP_217648162.1">
    <property type="nucleotide sequence ID" value="NZ_FOVL01000018.1"/>
</dbReference>
<keyword evidence="12" id="KW-1185">Reference proteome</keyword>
<proteinExistence type="inferred from homology"/>
<name>A0A1I5C1V2_9FLAO</name>